<dbReference type="InterPro" id="IPR011006">
    <property type="entry name" value="CheY-like_superfamily"/>
</dbReference>
<feature type="domain" description="Response regulatory" evidence="9">
    <location>
        <begin position="6"/>
        <end position="122"/>
    </location>
</feature>
<dbReference type="OrthoDB" id="9779069at2"/>
<reference evidence="10 11" key="1">
    <citation type="submission" date="2016-09" db="EMBL/GenBank/DDBJ databases">
        <title>Complete genome of Desulfosporosinus sp. OL.</title>
        <authorList>
            <person name="Mardanov A."/>
            <person name="Beletsky A."/>
            <person name="Panova A."/>
            <person name="Karnachuk O."/>
            <person name="Ravin N."/>
        </authorList>
    </citation>
    <scope>NUCLEOTIDE SEQUENCE [LARGE SCALE GENOMIC DNA]</scope>
    <source>
        <strain evidence="10 11">OL</strain>
    </source>
</reference>
<dbReference type="InterPro" id="IPR001789">
    <property type="entry name" value="Sig_transdc_resp-reg_receiver"/>
</dbReference>
<keyword evidence="5" id="KW-0804">Transcription</keyword>
<keyword evidence="3" id="KW-0805">Transcription regulation</keyword>
<comment type="function">
    <text evidence="6">May play the central regulatory role in sporulation. It may be an element of the effector pathway responsible for the activation of sporulation genes in response to nutritional stress. Spo0A may act in concert with spo0H (a sigma factor) to control the expression of some genes that are critical to the sporulation process.</text>
</comment>
<dbReference type="AlphaFoldDB" id="A0A1Q8R000"/>
<dbReference type="PANTHER" id="PTHR43214">
    <property type="entry name" value="TWO-COMPONENT RESPONSE REGULATOR"/>
    <property type="match status" value="1"/>
</dbReference>
<dbReference type="CDD" id="cd17535">
    <property type="entry name" value="REC_NarL-like"/>
    <property type="match status" value="1"/>
</dbReference>
<feature type="modified residue" description="4-aspartylphosphate" evidence="7">
    <location>
        <position position="57"/>
    </location>
</feature>
<keyword evidence="4" id="KW-0238">DNA-binding</keyword>
<sequence length="215" mass="24008">MNEKTRVLLVDDHTILRTGLKMFFNSQEDMVVIGEAVSGEDALEKVQLHQPDVVILDISMPGMNGIEAIARIKQLTPDVGILMLTMHEAEEYLQQAMQAGASGYVLKKAADSELLQAVRAVARKEIFLHPTLASMLIQSIFQPETRESSKKSSNLTGRETEVLKLVALGHTNKEISEKLNVSIKTVETHKARVMEKTGCERRSELVRYAMQEGYI</sequence>
<dbReference type="PROSITE" id="PS00622">
    <property type="entry name" value="HTH_LUXR_1"/>
    <property type="match status" value="1"/>
</dbReference>
<dbReference type="PROSITE" id="PS50043">
    <property type="entry name" value="HTH_LUXR_2"/>
    <property type="match status" value="1"/>
</dbReference>
<evidence type="ECO:0000256" key="5">
    <source>
        <dbReference type="ARBA" id="ARBA00023163"/>
    </source>
</evidence>
<proteinExistence type="predicted"/>
<evidence type="ECO:0000313" key="10">
    <source>
        <dbReference type="EMBL" id="OLN32917.1"/>
    </source>
</evidence>
<dbReference type="Gene3D" id="3.40.50.2300">
    <property type="match status" value="1"/>
</dbReference>
<dbReference type="PROSITE" id="PS50110">
    <property type="entry name" value="RESPONSE_REGULATORY"/>
    <property type="match status" value="1"/>
</dbReference>
<organism evidence="10 11">
    <name type="scientific">Desulfosporosinus metallidurans</name>
    <dbReference type="NCBI Taxonomy" id="1888891"/>
    <lineage>
        <taxon>Bacteria</taxon>
        <taxon>Bacillati</taxon>
        <taxon>Bacillota</taxon>
        <taxon>Clostridia</taxon>
        <taxon>Eubacteriales</taxon>
        <taxon>Desulfitobacteriaceae</taxon>
        <taxon>Desulfosporosinus</taxon>
    </lineage>
</organism>
<dbReference type="GO" id="GO:0003677">
    <property type="term" value="F:DNA binding"/>
    <property type="evidence" value="ECO:0007669"/>
    <property type="project" value="UniProtKB-KW"/>
</dbReference>
<dbReference type="SUPFAM" id="SSF52172">
    <property type="entry name" value="CheY-like"/>
    <property type="match status" value="1"/>
</dbReference>
<dbReference type="PANTHER" id="PTHR43214:SF43">
    <property type="entry name" value="TWO-COMPONENT RESPONSE REGULATOR"/>
    <property type="match status" value="1"/>
</dbReference>
<dbReference type="Pfam" id="PF00196">
    <property type="entry name" value="GerE"/>
    <property type="match status" value="1"/>
</dbReference>
<dbReference type="InterPro" id="IPR000792">
    <property type="entry name" value="Tscrpt_reg_LuxR_C"/>
</dbReference>
<dbReference type="Proteomes" id="UP000186102">
    <property type="component" value="Unassembled WGS sequence"/>
</dbReference>
<evidence type="ECO:0000256" key="1">
    <source>
        <dbReference type="ARBA" id="ARBA00018672"/>
    </source>
</evidence>
<evidence type="ECO:0000259" key="9">
    <source>
        <dbReference type="PROSITE" id="PS50110"/>
    </source>
</evidence>
<accession>A0A1Q8R000</accession>
<gene>
    <name evidence="10" type="ORF">DSOL_1028</name>
</gene>
<dbReference type="InterPro" id="IPR016032">
    <property type="entry name" value="Sig_transdc_resp-reg_C-effctor"/>
</dbReference>
<evidence type="ECO:0000256" key="7">
    <source>
        <dbReference type="PROSITE-ProRule" id="PRU00169"/>
    </source>
</evidence>
<dbReference type="SMART" id="SM00448">
    <property type="entry name" value="REC"/>
    <property type="match status" value="1"/>
</dbReference>
<dbReference type="SMART" id="SM00421">
    <property type="entry name" value="HTH_LUXR"/>
    <property type="match status" value="1"/>
</dbReference>
<evidence type="ECO:0000256" key="3">
    <source>
        <dbReference type="ARBA" id="ARBA00023015"/>
    </source>
</evidence>
<keyword evidence="2 7" id="KW-0597">Phosphoprotein</keyword>
<evidence type="ECO:0000313" key="11">
    <source>
        <dbReference type="Proteomes" id="UP000186102"/>
    </source>
</evidence>
<dbReference type="Pfam" id="PF00072">
    <property type="entry name" value="Response_reg"/>
    <property type="match status" value="1"/>
</dbReference>
<dbReference type="InterPro" id="IPR058245">
    <property type="entry name" value="NreC/VraR/RcsB-like_REC"/>
</dbReference>
<keyword evidence="11" id="KW-1185">Reference proteome</keyword>
<evidence type="ECO:0000256" key="6">
    <source>
        <dbReference type="ARBA" id="ARBA00024867"/>
    </source>
</evidence>
<comment type="caution">
    <text evidence="10">The sequence shown here is derived from an EMBL/GenBank/DDBJ whole genome shotgun (WGS) entry which is preliminary data.</text>
</comment>
<name>A0A1Q8R000_9FIRM</name>
<dbReference type="CDD" id="cd06170">
    <property type="entry name" value="LuxR_C_like"/>
    <property type="match status" value="1"/>
</dbReference>
<dbReference type="GO" id="GO:0006355">
    <property type="term" value="P:regulation of DNA-templated transcription"/>
    <property type="evidence" value="ECO:0007669"/>
    <property type="project" value="InterPro"/>
</dbReference>
<dbReference type="GO" id="GO:0000160">
    <property type="term" value="P:phosphorelay signal transduction system"/>
    <property type="evidence" value="ECO:0007669"/>
    <property type="project" value="InterPro"/>
</dbReference>
<evidence type="ECO:0000256" key="2">
    <source>
        <dbReference type="ARBA" id="ARBA00022553"/>
    </source>
</evidence>
<dbReference type="EMBL" id="MLBF01000005">
    <property type="protein sequence ID" value="OLN32917.1"/>
    <property type="molecule type" value="Genomic_DNA"/>
</dbReference>
<feature type="domain" description="HTH luxR-type" evidence="8">
    <location>
        <begin position="148"/>
        <end position="213"/>
    </location>
</feature>
<protein>
    <recommendedName>
        <fullName evidence="1">Stage 0 sporulation protein A homolog</fullName>
    </recommendedName>
</protein>
<dbReference type="InterPro" id="IPR039420">
    <property type="entry name" value="WalR-like"/>
</dbReference>
<evidence type="ECO:0000259" key="8">
    <source>
        <dbReference type="PROSITE" id="PS50043"/>
    </source>
</evidence>
<dbReference type="PRINTS" id="PR00038">
    <property type="entry name" value="HTHLUXR"/>
</dbReference>
<dbReference type="STRING" id="1888891.DSOL_1028"/>
<evidence type="ECO:0000256" key="4">
    <source>
        <dbReference type="ARBA" id="ARBA00023125"/>
    </source>
</evidence>
<dbReference type="SUPFAM" id="SSF46894">
    <property type="entry name" value="C-terminal effector domain of the bipartite response regulators"/>
    <property type="match status" value="1"/>
</dbReference>
<dbReference type="RefSeq" id="WP_075363803.1">
    <property type="nucleotide sequence ID" value="NZ_MLBF01000005.1"/>
</dbReference>